<evidence type="ECO:0000313" key="2">
    <source>
        <dbReference type="EMBL" id="ROL43497.1"/>
    </source>
</evidence>
<dbReference type="Proteomes" id="UP000281406">
    <property type="component" value="Unassembled WGS sequence"/>
</dbReference>
<name>A0A3N0YBA1_ANAGA</name>
<evidence type="ECO:0000313" key="3">
    <source>
        <dbReference type="Proteomes" id="UP000281406"/>
    </source>
</evidence>
<dbReference type="AlphaFoldDB" id="A0A3N0YBA1"/>
<evidence type="ECO:0000256" key="1">
    <source>
        <dbReference type="SAM" id="MobiDB-lite"/>
    </source>
</evidence>
<accession>A0A3N0YBA1</accession>
<protein>
    <submittedName>
        <fullName evidence="2">Uncharacterized protein</fullName>
    </submittedName>
</protein>
<reference evidence="2 3" key="1">
    <citation type="submission" date="2018-10" db="EMBL/GenBank/DDBJ databases">
        <title>Genome assembly for a Yunnan-Guizhou Plateau 3E fish, Anabarilius grahami (Regan), and its evolutionary and genetic applications.</title>
        <authorList>
            <person name="Jiang W."/>
        </authorList>
    </citation>
    <scope>NUCLEOTIDE SEQUENCE [LARGE SCALE GENOMIC DNA]</scope>
    <source>
        <strain evidence="2">AG-KIZ</strain>
        <tissue evidence="2">Muscle</tissue>
    </source>
</reference>
<gene>
    <name evidence="2" type="ORF">DPX16_17318</name>
</gene>
<comment type="caution">
    <text evidence="2">The sequence shown here is derived from an EMBL/GenBank/DDBJ whole genome shotgun (WGS) entry which is preliminary data.</text>
</comment>
<sequence>MDVRDSAGRWDALGSRDSSSRNAAMELIHQEVMKRIENIGPIPDPQSSSPSVMDDSLSSDLNSLLAHVLMLSKRCPYEDVREKCICLLQRVQVCIILIIELIVKIILNICSTIPYALHILCVF</sequence>
<proteinExistence type="predicted"/>
<organism evidence="2 3">
    <name type="scientific">Anabarilius grahami</name>
    <name type="common">Kanglang fish</name>
    <name type="synonym">Barilius grahami</name>
    <dbReference type="NCBI Taxonomy" id="495550"/>
    <lineage>
        <taxon>Eukaryota</taxon>
        <taxon>Metazoa</taxon>
        <taxon>Chordata</taxon>
        <taxon>Craniata</taxon>
        <taxon>Vertebrata</taxon>
        <taxon>Euteleostomi</taxon>
        <taxon>Actinopterygii</taxon>
        <taxon>Neopterygii</taxon>
        <taxon>Teleostei</taxon>
        <taxon>Ostariophysi</taxon>
        <taxon>Cypriniformes</taxon>
        <taxon>Xenocyprididae</taxon>
        <taxon>Xenocypridinae</taxon>
        <taxon>Xenocypridinae incertae sedis</taxon>
        <taxon>Anabarilius</taxon>
    </lineage>
</organism>
<dbReference type="OrthoDB" id="9397006at2759"/>
<feature type="region of interest" description="Disordered" evidence="1">
    <location>
        <begin position="1"/>
        <end position="22"/>
    </location>
</feature>
<dbReference type="EMBL" id="RJVU01048406">
    <property type="protein sequence ID" value="ROL43497.1"/>
    <property type="molecule type" value="Genomic_DNA"/>
</dbReference>
<keyword evidence="3" id="KW-1185">Reference proteome</keyword>